<feature type="compositionally biased region" description="Basic residues" evidence="1">
    <location>
        <begin position="183"/>
        <end position="195"/>
    </location>
</feature>
<feature type="non-terminal residue" evidence="2">
    <location>
        <position position="1"/>
    </location>
</feature>
<dbReference type="AlphaFoldDB" id="A0A6J4PR46"/>
<proteinExistence type="predicted"/>
<feature type="region of interest" description="Disordered" evidence="1">
    <location>
        <begin position="24"/>
        <end position="272"/>
    </location>
</feature>
<feature type="compositionally biased region" description="Basic residues" evidence="1">
    <location>
        <begin position="49"/>
        <end position="59"/>
    </location>
</feature>
<name>A0A6J4PR46_9ACTN</name>
<feature type="compositionally biased region" description="Basic and acidic residues" evidence="1">
    <location>
        <begin position="169"/>
        <end position="182"/>
    </location>
</feature>
<feature type="compositionally biased region" description="Basic and acidic residues" evidence="1">
    <location>
        <begin position="197"/>
        <end position="212"/>
    </location>
</feature>
<feature type="compositionally biased region" description="Basic and acidic residues" evidence="1">
    <location>
        <begin position="31"/>
        <end position="40"/>
    </location>
</feature>
<feature type="compositionally biased region" description="Basic and acidic residues" evidence="1">
    <location>
        <begin position="95"/>
        <end position="117"/>
    </location>
</feature>
<protein>
    <submittedName>
        <fullName evidence="2">Uncharacterized protein</fullName>
    </submittedName>
</protein>
<gene>
    <name evidence="2" type="ORF">AVDCRST_MAG01-01-2003</name>
</gene>
<reference evidence="2" key="1">
    <citation type="submission" date="2020-02" db="EMBL/GenBank/DDBJ databases">
        <authorList>
            <person name="Meier V. D."/>
        </authorList>
    </citation>
    <scope>NUCLEOTIDE SEQUENCE</scope>
    <source>
        <strain evidence="2">AVDCRST_MAG01</strain>
    </source>
</reference>
<organism evidence="2">
    <name type="scientific">uncultured Rubrobacteraceae bacterium</name>
    <dbReference type="NCBI Taxonomy" id="349277"/>
    <lineage>
        <taxon>Bacteria</taxon>
        <taxon>Bacillati</taxon>
        <taxon>Actinomycetota</taxon>
        <taxon>Rubrobacteria</taxon>
        <taxon>Rubrobacterales</taxon>
        <taxon>Rubrobacteraceae</taxon>
        <taxon>environmental samples</taxon>
    </lineage>
</organism>
<evidence type="ECO:0000256" key="1">
    <source>
        <dbReference type="SAM" id="MobiDB-lite"/>
    </source>
</evidence>
<feature type="non-terminal residue" evidence="2">
    <location>
        <position position="272"/>
    </location>
</feature>
<evidence type="ECO:0000313" key="2">
    <source>
        <dbReference type="EMBL" id="CAA9417151.1"/>
    </source>
</evidence>
<dbReference type="EMBL" id="CADCUW010000288">
    <property type="protein sequence ID" value="CAA9417151.1"/>
    <property type="molecule type" value="Genomic_DNA"/>
</dbReference>
<feature type="compositionally biased region" description="Basic residues" evidence="1">
    <location>
        <begin position="241"/>
        <end position="272"/>
    </location>
</feature>
<accession>A0A6J4PR46</accession>
<sequence>DVYPDLHALRRPHVGRRRGARLLQAQAGAQDRAHARHGDHAGGGGGVPRCRHPRRRHPGRGQGHLAMRGAADQRDGGAEVRLLCLAGDPGVPGDRAGRGRGPRDPEAHAGGGRERAVRPVLGGGPFGDGGRERRGGRGGRPGGYEPVRGGRRRGVRLHDRWRYHQHGRGRADHRLRARGERAARRRARLRARGRSGGRADRVTRREGREGRVPDQPPLQRGVGQGLQEGRPRARPGGRGPVRIRGRVPRRRVRGRAARRRRGARRPGSRTLL</sequence>